<feature type="binding site" evidence="6">
    <location>
        <position position="185"/>
    </location>
    <ligand>
        <name>substrate</name>
    </ligand>
</feature>
<evidence type="ECO:0000256" key="5">
    <source>
        <dbReference type="ARBA" id="ARBA00049534"/>
    </source>
</evidence>
<dbReference type="PANTHER" id="PTHR12544:SF29">
    <property type="entry name" value="GLUTAMINASE"/>
    <property type="match status" value="1"/>
</dbReference>
<dbReference type="HAMAP" id="MF_00313">
    <property type="entry name" value="Glutaminase"/>
    <property type="match status" value="1"/>
</dbReference>
<dbReference type="InterPro" id="IPR036513">
    <property type="entry name" value="STAS_dom_sf"/>
</dbReference>
<dbReference type="InterPro" id="IPR015868">
    <property type="entry name" value="Glutaminase"/>
</dbReference>
<name>A0ABQ4V9S7_9MYCO</name>
<dbReference type="Gene3D" id="3.40.710.10">
    <property type="entry name" value="DD-peptidase/beta-lactamase superfamily"/>
    <property type="match status" value="1"/>
</dbReference>
<gene>
    <name evidence="6 8" type="primary">glsA</name>
    <name evidence="8" type="ORF">NGTWS1702_34240</name>
</gene>
<proteinExistence type="inferred from homology"/>
<dbReference type="SUPFAM" id="SSF52091">
    <property type="entry name" value="SpoIIaa-like"/>
    <property type="match status" value="1"/>
</dbReference>
<dbReference type="EMBL" id="BPRH01003584">
    <property type="protein sequence ID" value="GJF09916.1"/>
    <property type="molecule type" value="Genomic_DNA"/>
</dbReference>
<keyword evidence="9" id="KW-1185">Reference proteome</keyword>
<comment type="subunit">
    <text evidence="2 6">Homotetramer.</text>
</comment>
<dbReference type="PANTHER" id="PTHR12544">
    <property type="entry name" value="GLUTAMINASE"/>
    <property type="match status" value="1"/>
</dbReference>
<evidence type="ECO:0000256" key="3">
    <source>
        <dbReference type="ARBA" id="ARBA00012918"/>
    </source>
</evidence>
<protein>
    <recommendedName>
        <fullName evidence="3 6">Glutaminase</fullName>
        <ecNumber evidence="3 6">3.5.1.2</ecNumber>
    </recommendedName>
</protein>
<evidence type="ECO:0000256" key="2">
    <source>
        <dbReference type="ARBA" id="ARBA00011881"/>
    </source>
</evidence>
<dbReference type="SUPFAM" id="SSF56601">
    <property type="entry name" value="beta-lactamase/transpeptidase-like"/>
    <property type="match status" value="1"/>
</dbReference>
<evidence type="ECO:0000313" key="9">
    <source>
        <dbReference type="Proteomes" id="UP001060504"/>
    </source>
</evidence>
<dbReference type="Proteomes" id="UP001060504">
    <property type="component" value="Unassembled WGS sequence"/>
</dbReference>
<dbReference type="PROSITE" id="PS50801">
    <property type="entry name" value="STAS"/>
    <property type="match status" value="1"/>
</dbReference>
<comment type="catalytic activity">
    <reaction evidence="5 6">
        <text>L-glutamine + H2O = L-glutamate + NH4(+)</text>
        <dbReference type="Rhea" id="RHEA:15889"/>
        <dbReference type="ChEBI" id="CHEBI:15377"/>
        <dbReference type="ChEBI" id="CHEBI:28938"/>
        <dbReference type="ChEBI" id="CHEBI:29985"/>
        <dbReference type="ChEBI" id="CHEBI:58359"/>
        <dbReference type="EC" id="3.5.1.2"/>
    </reaction>
</comment>
<feature type="binding site" evidence="6">
    <location>
        <position position="161"/>
    </location>
    <ligand>
        <name>substrate</name>
    </ligand>
</feature>
<dbReference type="EC" id="3.5.1.2" evidence="3 6"/>
<evidence type="ECO:0000256" key="1">
    <source>
        <dbReference type="ARBA" id="ARBA00011076"/>
    </source>
</evidence>
<keyword evidence="4 6" id="KW-0378">Hydrolase</keyword>
<dbReference type="InterPro" id="IPR002645">
    <property type="entry name" value="STAS_dom"/>
</dbReference>
<organism evidence="8 9">
    <name type="scientific">Mycolicibacterium cyprinidarum</name>
    <dbReference type="NCBI Taxonomy" id="2860311"/>
    <lineage>
        <taxon>Bacteria</taxon>
        <taxon>Bacillati</taxon>
        <taxon>Actinomycetota</taxon>
        <taxon>Actinomycetes</taxon>
        <taxon>Mycobacteriales</taxon>
        <taxon>Mycobacteriaceae</taxon>
        <taxon>Mycolicibacterium</taxon>
    </lineage>
</organism>
<evidence type="ECO:0000256" key="4">
    <source>
        <dbReference type="ARBA" id="ARBA00022801"/>
    </source>
</evidence>
<feature type="binding site" evidence="6">
    <location>
        <position position="237"/>
    </location>
    <ligand>
        <name>substrate</name>
    </ligand>
</feature>
<dbReference type="Pfam" id="PF04960">
    <property type="entry name" value="Glutaminase"/>
    <property type="match status" value="1"/>
</dbReference>
<comment type="similarity">
    <text evidence="1 6">Belongs to the glutaminase family.</text>
</comment>
<evidence type="ECO:0000259" key="7">
    <source>
        <dbReference type="PROSITE" id="PS50801"/>
    </source>
</evidence>
<dbReference type="Gene3D" id="3.30.750.24">
    <property type="entry name" value="STAS domain"/>
    <property type="match status" value="1"/>
</dbReference>
<dbReference type="NCBIfam" id="TIGR03814">
    <property type="entry name" value="Gln_ase"/>
    <property type="match status" value="1"/>
</dbReference>
<feature type="binding site" evidence="6">
    <location>
        <position position="60"/>
    </location>
    <ligand>
        <name>substrate</name>
    </ligand>
</feature>
<feature type="binding site" evidence="6">
    <location>
        <position position="154"/>
    </location>
    <ligand>
        <name>substrate</name>
    </ligand>
</feature>
<feature type="binding site" evidence="6">
    <location>
        <position position="255"/>
    </location>
    <ligand>
        <name>substrate</name>
    </ligand>
</feature>
<sequence>MQHYLDRICAEHVDVSDGKLADYIPELASVDPNGFALSLSSADGFIYESGDAGLEFTIQSISKPLTYALALDQIGADAVDAKIGVEPSGEAFNEISVDRTTKMPKNPMINAGAIAAVSLIPAATPDKRFALIQDFYSTFAGRRLELDEQVYASEKASGSRNRAIGYMLQSFGVLDDDPNEVLDVYFRQCSLRVTSTDLAKIGATLARGGVNPQTGRRVADAAVVKRTLSVMVTCGMYDDAGDWVSAVGMPAKSGVGGGIVAVLPGELGIGVYSPLLDGKGNSVRGVRVCRSLSEQLGLHFLTVARHSRATLRAVYEPRAGICVYEAHGDLMFSGAEHVVRAADRQRERYEVAILDVSRVDDIDDAARELLSAMGSTLRGEGKAFYLVDPDGIVIRSEPELEVIRFHTVDDAVEEAQVWLDQNRRVSLD</sequence>
<accession>A0ABQ4V9S7</accession>
<comment type="caution">
    <text evidence="8">The sequence shown here is derived from an EMBL/GenBank/DDBJ whole genome shotgun (WGS) entry which is preliminary data.</text>
</comment>
<feature type="binding site" evidence="6">
    <location>
        <position position="110"/>
    </location>
    <ligand>
        <name>substrate</name>
    </ligand>
</feature>
<evidence type="ECO:0000313" key="8">
    <source>
        <dbReference type="EMBL" id="GJF09916.1"/>
    </source>
</evidence>
<keyword evidence="6" id="KW-0007">Acetylation</keyword>
<reference evidence="8 9" key="1">
    <citation type="submission" date="2021-08" db="EMBL/GenBank/DDBJ databases">
        <title>Draft genome sequence of Mycolicibacterium sp. NGTWS1702 strain.</title>
        <authorList>
            <person name="Matsumoto M."/>
            <person name="Tang B.C.C."/>
            <person name="Machida Y."/>
            <person name="Matoyama H."/>
            <person name="Kishihara T."/>
            <person name="Sato S."/>
            <person name="Kondo I."/>
            <person name="Sano M."/>
            <person name="Kato G."/>
        </authorList>
    </citation>
    <scope>NUCLEOTIDE SEQUENCE [LARGE SCALE GENOMIC DNA]</scope>
    <source>
        <strain evidence="8 9">NGTWSNA01</strain>
    </source>
</reference>
<evidence type="ECO:0000256" key="6">
    <source>
        <dbReference type="HAMAP-Rule" id="MF_00313"/>
    </source>
</evidence>
<feature type="domain" description="STAS" evidence="7">
    <location>
        <begin position="311"/>
        <end position="395"/>
    </location>
</feature>
<dbReference type="Pfam" id="PF01740">
    <property type="entry name" value="STAS"/>
    <property type="match status" value="1"/>
</dbReference>
<dbReference type="InterPro" id="IPR012338">
    <property type="entry name" value="Beta-lactam/transpept-like"/>
</dbReference>